<proteinExistence type="predicted"/>
<gene>
    <name evidence="1" type="ORF">SAMN04489864_1053</name>
</gene>
<dbReference type="STRING" id="414048.SAMN04489864_1053"/>
<dbReference type="AlphaFoldDB" id="A0A1I2X9C5"/>
<protein>
    <submittedName>
        <fullName evidence="1">Uncharacterized protein</fullName>
    </submittedName>
</protein>
<organism evidence="1 2">
    <name type="scientific">Pedobacter insulae</name>
    <dbReference type="NCBI Taxonomy" id="414048"/>
    <lineage>
        <taxon>Bacteria</taxon>
        <taxon>Pseudomonadati</taxon>
        <taxon>Bacteroidota</taxon>
        <taxon>Sphingobacteriia</taxon>
        <taxon>Sphingobacteriales</taxon>
        <taxon>Sphingobacteriaceae</taxon>
        <taxon>Pedobacter</taxon>
    </lineage>
</organism>
<reference evidence="1 2" key="1">
    <citation type="submission" date="2016-10" db="EMBL/GenBank/DDBJ databases">
        <authorList>
            <person name="de Groot N.N."/>
        </authorList>
    </citation>
    <scope>NUCLEOTIDE SEQUENCE [LARGE SCALE GENOMIC DNA]</scope>
    <source>
        <strain evidence="1 2">DSM 18684</strain>
    </source>
</reference>
<sequence>MAVKKIVGESTNAYKVKDSTAIYSYTITINVQREKNMQKITTSINNPEVQLFFDGMEKLKEIDYLPLMGKRKKMTFFFSTYLLVYGSESNRNTVNLSEVPKAIRYLFIPNKNEMYDLGEMGIKLDKKVYYNQ</sequence>
<evidence type="ECO:0000313" key="1">
    <source>
        <dbReference type="EMBL" id="SFH08621.1"/>
    </source>
</evidence>
<evidence type="ECO:0000313" key="2">
    <source>
        <dbReference type="Proteomes" id="UP000199666"/>
    </source>
</evidence>
<dbReference type="EMBL" id="FOPP01000005">
    <property type="protein sequence ID" value="SFH08621.1"/>
    <property type="molecule type" value="Genomic_DNA"/>
</dbReference>
<keyword evidence="2" id="KW-1185">Reference proteome</keyword>
<accession>A0A1I2X9C5</accession>
<name>A0A1I2X9C5_9SPHI</name>
<dbReference type="Proteomes" id="UP000199666">
    <property type="component" value="Unassembled WGS sequence"/>
</dbReference>